<keyword evidence="8 11" id="KW-0333">Golgi apparatus</keyword>
<dbReference type="EMBL" id="CAJVCH010068352">
    <property type="protein sequence ID" value="CAG7720207.1"/>
    <property type="molecule type" value="Genomic_DNA"/>
</dbReference>
<evidence type="ECO:0000256" key="4">
    <source>
        <dbReference type="ARBA" id="ARBA00022490"/>
    </source>
</evidence>
<dbReference type="GO" id="GO:0006891">
    <property type="term" value="P:intra-Golgi vesicle-mediated transport"/>
    <property type="evidence" value="ECO:0007669"/>
    <property type="project" value="TreeGrafter"/>
</dbReference>
<keyword evidence="3 11" id="KW-0813">Transport</keyword>
<comment type="caution">
    <text evidence="16">The sequence shown here is derived from an EMBL/GenBank/DDBJ whole genome shotgun (WGS) entry which is preliminary data.</text>
</comment>
<evidence type="ECO:0000256" key="10">
    <source>
        <dbReference type="ARBA" id="ARBA00023329"/>
    </source>
</evidence>
<dbReference type="InterPro" id="IPR017106">
    <property type="entry name" value="Coatomer_gsu"/>
</dbReference>
<accession>A0A8J2JKG4</accession>
<dbReference type="PANTHER" id="PTHR10261:SF0">
    <property type="entry name" value="COATOMER SUBUNIT GAMMA-2"/>
    <property type="match status" value="1"/>
</dbReference>
<dbReference type="GO" id="GO:0009306">
    <property type="term" value="P:protein secretion"/>
    <property type="evidence" value="ECO:0007669"/>
    <property type="project" value="TreeGrafter"/>
</dbReference>
<feature type="domain" description="Coatomer gamma subunit appendage Ig-like subdomain" evidence="14">
    <location>
        <begin position="588"/>
        <end position="736"/>
    </location>
</feature>
<keyword evidence="17" id="KW-1185">Reference proteome</keyword>
<dbReference type="GO" id="GO:0005793">
    <property type="term" value="C:endoplasmic reticulum-Golgi intermediate compartment"/>
    <property type="evidence" value="ECO:0007669"/>
    <property type="project" value="TreeGrafter"/>
</dbReference>
<dbReference type="FunFam" id="1.25.10.10:FF:000038">
    <property type="entry name" value="Coatomer subunit gamma"/>
    <property type="match status" value="1"/>
</dbReference>
<name>A0A8J2JKG4_9HEXA</name>
<dbReference type="InterPro" id="IPR013040">
    <property type="entry name" value="Coatomer_gsu_app_Ig-like_dom"/>
</dbReference>
<dbReference type="Pfam" id="PF08752">
    <property type="entry name" value="COP-gamma_platf"/>
    <property type="match status" value="1"/>
</dbReference>
<dbReference type="GO" id="GO:0030126">
    <property type="term" value="C:COPI vesicle coat"/>
    <property type="evidence" value="ECO:0007669"/>
    <property type="project" value="InterPro"/>
</dbReference>
<proteinExistence type="inferred from homology"/>
<keyword evidence="5" id="KW-0677">Repeat</keyword>
<organism evidence="16 17">
    <name type="scientific">Allacma fusca</name>
    <dbReference type="NCBI Taxonomy" id="39272"/>
    <lineage>
        <taxon>Eukaryota</taxon>
        <taxon>Metazoa</taxon>
        <taxon>Ecdysozoa</taxon>
        <taxon>Arthropoda</taxon>
        <taxon>Hexapoda</taxon>
        <taxon>Collembola</taxon>
        <taxon>Symphypleona</taxon>
        <taxon>Sminthuridae</taxon>
        <taxon>Allacma</taxon>
    </lineage>
</organism>
<dbReference type="AlphaFoldDB" id="A0A8J2JKG4"/>
<dbReference type="FunFam" id="2.60.40.1480:FF:000001">
    <property type="entry name" value="Coatomer subunit gamma"/>
    <property type="match status" value="1"/>
</dbReference>
<comment type="subcellular location">
    <subcellularLocation>
        <location evidence="11">Cytoplasm</location>
    </subcellularLocation>
    <subcellularLocation>
        <location evidence="1 11">Golgi apparatus membrane</location>
        <topology evidence="1 11">Peripheral membrane protein</topology>
        <orientation evidence="1 11">Cytoplasmic side</orientation>
    </subcellularLocation>
    <subcellularLocation>
        <location evidence="11">Cytoplasmic vesicle</location>
        <location evidence="11">COPI-coated vesicle membrane</location>
        <topology evidence="11">Peripheral membrane protein</topology>
        <orientation evidence="11">Cytoplasmic side</orientation>
    </subcellularLocation>
</comment>
<dbReference type="GO" id="GO:0000139">
    <property type="term" value="C:Golgi membrane"/>
    <property type="evidence" value="ECO:0007669"/>
    <property type="project" value="UniProtKB-SubCell"/>
</dbReference>
<evidence type="ECO:0000256" key="7">
    <source>
        <dbReference type="ARBA" id="ARBA00022927"/>
    </source>
</evidence>
<feature type="domain" description="Clathrin/coatomer adaptor adaptin-like N-terminal" evidence="13">
    <location>
        <begin position="23"/>
        <end position="459"/>
    </location>
</feature>
<keyword evidence="9 11" id="KW-0472">Membrane</keyword>
<feature type="region of interest" description="Disordered" evidence="12">
    <location>
        <begin position="1"/>
        <end position="21"/>
    </location>
</feature>
<dbReference type="GO" id="GO:0005198">
    <property type="term" value="F:structural molecule activity"/>
    <property type="evidence" value="ECO:0007669"/>
    <property type="project" value="InterPro"/>
</dbReference>
<comment type="similarity">
    <text evidence="2 11">Belongs to the COPG family.</text>
</comment>
<dbReference type="GO" id="GO:0005783">
    <property type="term" value="C:endoplasmic reticulum"/>
    <property type="evidence" value="ECO:0007669"/>
    <property type="project" value="TreeGrafter"/>
</dbReference>
<evidence type="ECO:0000256" key="3">
    <source>
        <dbReference type="ARBA" id="ARBA00022448"/>
    </source>
</evidence>
<sequence>MIAFKREKKEEEEASSNPYQNLEKTTVLQEARAFNDNVINHRKCTLILSKILYLLNQGESFGTTEATETFFAMTRLFQSKDPVLRRMVYLGIKELSHIAEDVIIVTSSLTKDMTGKEDHYRGAAIRALCTITDSSMLQALERYLKQAIVDKLPSVSSAALVRAYHLTSTNGELVKRWVSEAQEAINSDNVMVQYHALGVLYHIRKADRLAVTKLVGKLAKSHLKSPFAVALLIRIAAKLVDEEDNPVESPFFDFLEACLRHKSELVIFEAAHAIINLKKITPRELNPAISVLQLFCSSSKPALKFAAVRTLNKVAITHPASVTNCNVDLENLITDPNRSIATLAITTLLKTGAESSIDRLMKQIASFVSEISDEFKVVVVQAIKSLCLKFPRKHSTLMQFLSALLRDEGGLDYKAAIADTIITIIEENPEAKETGLSHLCEFIEDCEHTSLAVRILHLLAPVRAAAVSALAQFAAFCPNLLSNILVLLMRCQMDSDDEVRDRATLYYQLLSTDNKTLTNQYILNTLQSSVVALEKALGSYIQSSTDQPFDIKAVPLVQAVPEGPKAAPTFDAPKKQEINKPVVNEASFTDELTKIPELARIPLGGLFKSCEKQQLTEAETEYVVTVKKHVFNRFFVLQFGVQNTLADQLLEKVHIQLELPDGFNQVAEVRIPKLPYNQPATAYAVVTWPDDIEVASSGTIGAALKFVVKDCDPDTGLPDSDEGYDDEYVLEDIDISLCDHLLGVSRPNFAASWDELKEEREETYALSSASSIPEAVKNITSFLGIQPCDRTDRVPEGKSSHVLLLAGVFRGGVEVLAKAKLVLSDGVNLQLTVRSPIDSIAELITSAIG</sequence>
<keyword evidence="4 11" id="KW-0963">Cytoplasm</keyword>
<dbReference type="OrthoDB" id="1074925at2759"/>
<dbReference type="GO" id="GO:0072384">
    <property type="term" value="P:organelle transport along microtubule"/>
    <property type="evidence" value="ECO:0007669"/>
    <property type="project" value="TreeGrafter"/>
</dbReference>
<feature type="compositionally biased region" description="Basic and acidic residues" evidence="12">
    <location>
        <begin position="1"/>
        <end position="11"/>
    </location>
</feature>
<dbReference type="PIRSF" id="PIRSF037093">
    <property type="entry name" value="Coatomer_gamma_subunit"/>
    <property type="match status" value="1"/>
</dbReference>
<evidence type="ECO:0000259" key="14">
    <source>
        <dbReference type="Pfam" id="PF08752"/>
    </source>
</evidence>
<evidence type="ECO:0000259" key="13">
    <source>
        <dbReference type="Pfam" id="PF01602"/>
    </source>
</evidence>
<evidence type="ECO:0000256" key="12">
    <source>
        <dbReference type="SAM" id="MobiDB-lite"/>
    </source>
</evidence>
<keyword evidence="6 11" id="KW-0931">ER-Golgi transport</keyword>
<dbReference type="InterPro" id="IPR002553">
    <property type="entry name" value="Clathrin/coatomer_adapt-like_N"/>
</dbReference>
<evidence type="ECO:0000256" key="9">
    <source>
        <dbReference type="ARBA" id="ARBA00023136"/>
    </source>
</evidence>
<gene>
    <name evidence="16" type="ORF">AFUS01_LOCUS9493</name>
</gene>
<comment type="function">
    <text evidence="11">The coatomer is a cytosolic protein complex that binds to dilysine motifs and reversibly associates with Golgi non-clathrin-coated vesicles, which further mediate biosynthetic protein transport from the ER, via the Golgi up to the trans Golgi network. Coatomer complex is required for budding from Golgi membranes, and is essential for the retrograde Golgi-to-ER transport of dilysine-tagged proteins.</text>
</comment>
<reference evidence="16" key="1">
    <citation type="submission" date="2021-06" db="EMBL/GenBank/DDBJ databases">
        <authorList>
            <person name="Hodson N. C."/>
            <person name="Mongue J. A."/>
            <person name="Jaron S. K."/>
        </authorList>
    </citation>
    <scope>NUCLEOTIDE SEQUENCE</scope>
</reference>
<evidence type="ECO:0000256" key="1">
    <source>
        <dbReference type="ARBA" id="ARBA00004255"/>
    </source>
</evidence>
<evidence type="ECO:0000256" key="8">
    <source>
        <dbReference type="ARBA" id="ARBA00023034"/>
    </source>
</evidence>
<dbReference type="GO" id="GO:0006886">
    <property type="term" value="P:intracellular protein transport"/>
    <property type="evidence" value="ECO:0007669"/>
    <property type="project" value="InterPro"/>
</dbReference>
<dbReference type="Pfam" id="PF01602">
    <property type="entry name" value="Adaptin_N"/>
    <property type="match status" value="1"/>
</dbReference>
<evidence type="ECO:0000256" key="2">
    <source>
        <dbReference type="ARBA" id="ARBA00010720"/>
    </source>
</evidence>
<dbReference type="Proteomes" id="UP000708208">
    <property type="component" value="Unassembled WGS sequence"/>
</dbReference>
<dbReference type="GO" id="GO:0006888">
    <property type="term" value="P:endoplasmic reticulum to Golgi vesicle-mediated transport"/>
    <property type="evidence" value="ECO:0007669"/>
    <property type="project" value="TreeGrafter"/>
</dbReference>
<evidence type="ECO:0000259" key="15">
    <source>
        <dbReference type="Pfam" id="PF16381"/>
    </source>
</evidence>
<dbReference type="PANTHER" id="PTHR10261">
    <property type="entry name" value="COATOMER SUBUNIT GAMMA"/>
    <property type="match status" value="1"/>
</dbReference>
<evidence type="ECO:0000313" key="17">
    <source>
        <dbReference type="Proteomes" id="UP000708208"/>
    </source>
</evidence>
<keyword evidence="10 11" id="KW-0968">Cytoplasmic vesicle</keyword>
<dbReference type="FunFam" id="3.30.310.10:FF:000011">
    <property type="entry name" value="Coatomer subunit gamma"/>
    <property type="match status" value="1"/>
</dbReference>
<dbReference type="InterPro" id="IPR032154">
    <property type="entry name" value="Coatomer_g_Cpla"/>
</dbReference>
<protein>
    <recommendedName>
        <fullName evidence="11">Coatomer subunit gamma</fullName>
    </recommendedName>
</protein>
<evidence type="ECO:0000256" key="5">
    <source>
        <dbReference type="ARBA" id="ARBA00022737"/>
    </source>
</evidence>
<feature type="domain" description="Coatomer subunit gamma C-terminal" evidence="15">
    <location>
        <begin position="739"/>
        <end position="848"/>
    </location>
</feature>
<comment type="subunit">
    <text evidence="11">Oligomeric complex.</text>
</comment>
<evidence type="ECO:0000256" key="11">
    <source>
        <dbReference type="PIRNR" id="PIRNR037093"/>
    </source>
</evidence>
<dbReference type="Pfam" id="PF16381">
    <property type="entry name" value="Coatomer_g_Cpla"/>
    <property type="match status" value="1"/>
</dbReference>
<evidence type="ECO:0000256" key="6">
    <source>
        <dbReference type="ARBA" id="ARBA00022892"/>
    </source>
</evidence>
<keyword evidence="7 11" id="KW-0653">Protein transport</keyword>
<evidence type="ECO:0000313" key="16">
    <source>
        <dbReference type="EMBL" id="CAG7720207.1"/>
    </source>
</evidence>